<evidence type="ECO:0000256" key="1">
    <source>
        <dbReference type="SAM" id="MobiDB-lite"/>
    </source>
</evidence>
<protein>
    <submittedName>
        <fullName evidence="2">Uncharacterized protein</fullName>
    </submittedName>
</protein>
<dbReference type="AlphaFoldDB" id="A0A5J9WFJ4"/>
<evidence type="ECO:0000313" key="3">
    <source>
        <dbReference type="Proteomes" id="UP000324897"/>
    </source>
</evidence>
<gene>
    <name evidence="2" type="ORF">EJB05_06277</name>
</gene>
<sequence>MPNPRTEPPAPSPRSLPHTTPSTPFCSASCPRSCRGGCWCATGRRMPSRRCGKSRRSTMAAATTPRPASSCCKKSLWMTRTTAVLLHTADDVGVVVGAAEAGGDHGVLLRRGMRRFLPKLLPTPHASEAPQCLNRKDARA</sequence>
<comment type="caution">
    <text evidence="2">The sequence shown here is derived from an EMBL/GenBank/DDBJ whole genome shotgun (WGS) entry which is preliminary data.</text>
</comment>
<reference evidence="2 3" key="1">
    <citation type="journal article" date="2019" name="Sci. Rep.">
        <title>A high-quality genome of Eragrostis curvula grass provides insights into Poaceae evolution and supports new strategies to enhance forage quality.</title>
        <authorList>
            <person name="Carballo J."/>
            <person name="Santos B.A.C.M."/>
            <person name="Zappacosta D."/>
            <person name="Garbus I."/>
            <person name="Selva J.P."/>
            <person name="Gallo C.A."/>
            <person name="Diaz A."/>
            <person name="Albertini E."/>
            <person name="Caccamo M."/>
            <person name="Echenique V."/>
        </authorList>
    </citation>
    <scope>NUCLEOTIDE SEQUENCE [LARGE SCALE GENOMIC DNA]</scope>
    <source>
        <strain evidence="3">cv. Victoria</strain>
        <tissue evidence="2">Leaf</tissue>
    </source>
</reference>
<keyword evidence="3" id="KW-1185">Reference proteome</keyword>
<feature type="region of interest" description="Disordered" evidence="1">
    <location>
        <begin position="49"/>
        <end position="69"/>
    </location>
</feature>
<evidence type="ECO:0000313" key="2">
    <source>
        <dbReference type="EMBL" id="TVU46725.1"/>
    </source>
</evidence>
<feature type="region of interest" description="Disordered" evidence="1">
    <location>
        <begin position="1"/>
        <end position="26"/>
    </location>
</feature>
<name>A0A5J9WFJ4_9POAL</name>
<accession>A0A5J9WFJ4</accession>
<proteinExistence type="predicted"/>
<feature type="compositionally biased region" description="Polar residues" evidence="1">
    <location>
        <begin position="17"/>
        <end position="26"/>
    </location>
</feature>
<feature type="compositionally biased region" description="Pro residues" evidence="1">
    <location>
        <begin position="1"/>
        <end position="14"/>
    </location>
</feature>
<dbReference type="EMBL" id="RWGY01000004">
    <property type="protein sequence ID" value="TVU46725.1"/>
    <property type="molecule type" value="Genomic_DNA"/>
</dbReference>
<feature type="non-terminal residue" evidence="2">
    <location>
        <position position="1"/>
    </location>
</feature>
<organism evidence="2 3">
    <name type="scientific">Eragrostis curvula</name>
    <name type="common">weeping love grass</name>
    <dbReference type="NCBI Taxonomy" id="38414"/>
    <lineage>
        <taxon>Eukaryota</taxon>
        <taxon>Viridiplantae</taxon>
        <taxon>Streptophyta</taxon>
        <taxon>Embryophyta</taxon>
        <taxon>Tracheophyta</taxon>
        <taxon>Spermatophyta</taxon>
        <taxon>Magnoliopsida</taxon>
        <taxon>Liliopsida</taxon>
        <taxon>Poales</taxon>
        <taxon>Poaceae</taxon>
        <taxon>PACMAD clade</taxon>
        <taxon>Chloridoideae</taxon>
        <taxon>Eragrostideae</taxon>
        <taxon>Eragrostidinae</taxon>
        <taxon>Eragrostis</taxon>
    </lineage>
</organism>
<dbReference type="Gramene" id="TVU46725">
    <property type="protein sequence ID" value="TVU46725"/>
    <property type="gene ID" value="EJB05_06277"/>
</dbReference>
<dbReference type="Proteomes" id="UP000324897">
    <property type="component" value="Chromosome 5"/>
</dbReference>